<dbReference type="GO" id="GO:0008270">
    <property type="term" value="F:zinc ion binding"/>
    <property type="evidence" value="ECO:0007669"/>
    <property type="project" value="UniProtKB-KW"/>
</dbReference>
<feature type="zinc finger region" description="C4-type" evidence="12">
    <location>
        <begin position="7"/>
        <end position="32"/>
    </location>
</feature>
<proteinExistence type="inferred from homology"/>
<keyword evidence="4 12" id="KW-0863">Zinc-finger</keyword>
<name>A0AAV0E9V8_9ASTE</name>
<evidence type="ECO:0000256" key="7">
    <source>
        <dbReference type="ARBA" id="ARBA00023242"/>
    </source>
</evidence>
<comment type="function">
    <text evidence="8">DNA-dependent RNA polymerase catalyzes the transcription of DNA into RNA using the four ribonucleoside triphosphates as substrates. Component of RNA polymerase II which synthesizes mRNA precursors and many functional non-coding RNAs. Pol II is the central component of the basal RNA polymerase II transcription machinery. It is composed of mobile elements that move relative to each other. Component of RNA polymerases IV and V which mediate short-interfering RNAs (siRNA) accumulation and subsequent RNA-directed DNA methylation-dependent (RdDM) transcriptional gene silencing (TGS) of endogenous repeated sequences, including transposable elements. Required for RNA silencing.</text>
</comment>
<dbReference type="GO" id="GO:0000419">
    <property type="term" value="C:RNA polymerase V complex"/>
    <property type="evidence" value="ECO:0007669"/>
    <property type="project" value="UniProtKB-ARBA"/>
</dbReference>
<evidence type="ECO:0000256" key="11">
    <source>
        <dbReference type="PIRSR" id="PIRSR005586-1"/>
    </source>
</evidence>
<keyword evidence="6 10" id="KW-0804">Transcription</keyword>
<evidence type="ECO:0000256" key="1">
    <source>
        <dbReference type="ARBA" id="ARBA00004604"/>
    </source>
</evidence>
<feature type="binding site" evidence="11">
    <location>
        <position position="108"/>
    </location>
    <ligand>
        <name>Zn(2+)</name>
        <dbReference type="ChEBI" id="CHEBI:29105"/>
        <label>2</label>
    </ligand>
</feature>
<keyword evidence="16" id="KW-1185">Reference proteome</keyword>
<comment type="similarity">
    <text evidence="10 13">Belongs to the archaeal rpoM/eukaryotic RPA12/RPB9/RPC11 RNA polymerase family.</text>
</comment>
<feature type="binding site" evidence="11">
    <location>
        <position position="29"/>
    </location>
    <ligand>
        <name>Zn(2+)</name>
        <dbReference type="ChEBI" id="CHEBI:29105"/>
        <label>1</label>
    </ligand>
</feature>
<feature type="binding site" evidence="11">
    <location>
        <position position="79"/>
    </location>
    <ligand>
        <name>Zn(2+)</name>
        <dbReference type="ChEBI" id="CHEBI:29105"/>
        <label>2</label>
    </ligand>
</feature>
<dbReference type="PIRSF" id="PIRSF005586">
    <property type="entry name" value="RNApol_RpoM"/>
    <property type="match status" value="1"/>
</dbReference>
<evidence type="ECO:0000256" key="9">
    <source>
        <dbReference type="ARBA" id="ARBA00063449"/>
    </source>
</evidence>
<feature type="binding site" evidence="11">
    <location>
        <position position="10"/>
    </location>
    <ligand>
        <name>Zn(2+)</name>
        <dbReference type="ChEBI" id="CHEBI:29105"/>
        <label>1</label>
    </ligand>
</feature>
<dbReference type="GO" id="GO:0005665">
    <property type="term" value="C:RNA polymerase II, core complex"/>
    <property type="evidence" value="ECO:0007669"/>
    <property type="project" value="TreeGrafter"/>
</dbReference>
<dbReference type="InterPro" id="IPR012164">
    <property type="entry name" value="Rpa12/Rpb9/Rpc10/TFS"/>
</dbReference>
<sequence>MSSMMFCRHCDNILYPKEDKDLKTLLYACRNCDHQETAVSHCVYRKKIHHAASESTQVIPDVASDPSLPRTKNAPCVRCHHPEAIFFQATSKGEEGMALFFVCCNPTCGHRWRD</sequence>
<dbReference type="PANTHER" id="PTHR11239:SF1">
    <property type="entry name" value="DNA-DIRECTED RNA POLYMERASE II SUBUNIT RPB9"/>
    <property type="match status" value="1"/>
</dbReference>
<reference evidence="15" key="1">
    <citation type="submission" date="2022-07" db="EMBL/GenBank/DDBJ databases">
        <authorList>
            <person name="Macas J."/>
            <person name="Novak P."/>
            <person name="Neumann P."/>
        </authorList>
    </citation>
    <scope>NUCLEOTIDE SEQUENCE</scope>
</reference>
<evidence type="ECO:0000256" key="6">
    <source>
        <dbReference type="ARBA" id="ARBA00023163"/>
    </source>
</evidence>
<dbReference type="PANTHER" id="PTHR11239">
    <property type="entry name" value="DNA-DIRECTED RNA POLYMERASE"/>
    <property type="match status" value="1"/>
</dbReference>
<evidence type="ECO:0000313" key="16">
    <source>
        <dbReference type="Proteomes" id="UP001152523"/>
    </source>
</evidence>
<evidence type="ECO:0000256" key="4">
    <source>
        <dbReference type="ARBA" id="ARBA00022771"/>
    </source>
</evidence>
<dbReference type="Proteomes" id="UP001152523">
    <property type="component" value="Unassembled WGS sequence"/>
</dbReference>
<dbReference type="CDD" id="cd10508">
    <property type="entry name" value="Zn-ribbon_RPB9"/>
    <property type="match status" value="1"/>
</dbReference>
<dbReference type="SMART" id="SM00440">
    <property type="entry name" value="ZnF_C2C2"/>
    <property type="match status" value="1"/>
</dbReference>
<dbReference type="InterPro" id="IPR001529">
    <property type="entry name" value="Zn_ribbon_RPB9"/>
</dbReference>
<dbReference type="GO" id="GO:0003899">
    <property type="term" value="F:DNA-directed RNA polymerase activity"/>
    <property type="evidence" value="ECO:0007669"/>
    <property type="project" value="InterPro"/>
</dbReference>
<dbReference type="GO" id="GO:0006283">
    <property type="term" value="P:transcription-coupled nucleotide-excision repair"/>
    <property type="evidence" value="ECO:0007669"/>
    <property type="project" value="TreeGrafter"/>
</dbReference>
<evidence type="ECO:0000259" key="14">
    <source>
        <dbReference type="PROSITE" id="PS51133"/>
    </source>
</evidence>
<evidence type="ECO:0000256" key="12">
    <source>
        <dbReference type="PIRSR" id="PIRSR005586-2"/>
    </source>
</evidence>
<keyword evidence="5 11" id="KW-0862">Zinc</keyword>
<evidence type="ECO:0000256" key="3">
    <source>
        <dbReference type="ARBA" id="ARBA00022723"/>
    </source>
</evidence>
<dbReference type="GO" id="GO:0001193">
    <property type="term" value="P:maintenance of transcriptional fidelity during transcription elongation by RNA polymerase II"/>
    <property type="evidence" value="ECO:0007669"/>
    <property type="project" value="TreeGrafter"/>
</dbReference>
<keyword evidence="2 10" id="KW-0240">DNA-directed RNA polymerase</keyword>
<protein>
    <recommendedName>
        <fullName evidence="10">DNA-directed RNA polymerase subunit</fullName>
    </recommendedName>
</protein>
<organism evidence="15 16">
    <name type="scientific">Cuscuta epithymum</name>
    <dbReference type="NCBI Taxonomy" id="186058"/>
    <lineage>
        <taxon>Eukaryota</taxon>
        <taxon>Viridiplantae</taxon>
        <taxon>Streptophyta</taxon>
        <taxon>Embryophyta</taxon>
        <taxon>Tracheophyta</taxon>
        <taxon>Spermatophyta</taxon>
        <taxon>Magnoliopsida</taxon>
        <taxon>eudicotyledons</taxon>
        <taxon>Gunneridae</taxon>
        <taxon>Pentapetalae</taxon>
        <taxon>asterids</taxon>
        <taxon>lamiids</taxon>
        <taxon>Solanales</taxon>
        <taxon>Convolvulaceae</taxon>
        <taxon>Cuscuteae</taxon>
        <taxon>Cuscuta</taxon>
        <taxon>Cuscuta subgen. Cuscuta</taxon>
    </lineage>
</organism>
<dbReference type="EMBL" id="CAMAPF010000915">
    <property type="protein sequence ID" value="CAH9120491.1"/>
    <property type="molecule type" value="Genomic_DNA"/>
</dbReference>
<keyword evidence="3 11" id="KW-0479">Metal-binding</keyword>
<dbReference type="PROSITE" id="PS51133">
    <property type="entry name" value="ZF_TFIIS_2"/>
    <property type="match status" value="1"/>
</dbReference>
<dbReference type="InterPro" id="IPR034012">
    <property type="entry name" value="Zn_ribbon_RPB9_C"/>
</dbReference>
<dbReference type="Pfam" id="PF01096">
    <property type="entry name" value="Zn_ribbon_TFIIS"/>
    <property type="match status" value="1"/>
</dbReference>
<dbReference type="AlphaFoldDB" id="A0AAV0E9V8"/>
<evidence type="ECO:0000256" key="13">
    <source>
        <dbReference type="RuleBase" id="RU003474"/>
    </source>
</evidence>
<keyword evidence="7 10" id="KW-0539">Nucleus</keyword>
<dbReference type="Gene3D" id="2.20.25.10">
    <property type="match status" value="2"/>
</dbReference>
<comment type="caution">
    <text evidence="15">The sequence shown here is derived from an EMBL/GenBank/DDBJ whole genome shotgun (WGS) entry which is preliminary data.</text>
</comment>
<dbReference type="Pfam" id="PF02150">
    <property type="entry name" value="Zn_ribbon_RPB9"/>
    <property type="match status" value="1"/>
</dbReference>
<feature type="binding site" evidence="11">
    <location>
        <position position="76"/>
    </location>
    <ligand>
        <name>Zn(2+)</name>
        <dbReference type="ChEBI" id="CHEBI:29105"/>
        <label>2</label>
    </ligand>
</feature>
<dbReference type="SUPFAM" id="SSF57783">
    <property type="entry name" value="Zinc beta-ribbon"/>
    <property type="match status" value="2"/>
</dbReference>
<dbReference type="GO" id="GO:0005730">
    <property type="term" value="C:nucleolus"/>
    <property type="evidence" value="ECO:0007669"/>
    <property type="project" value="UniProtKB-SubCell"/>
</dbReference>
<evidence type="ECO:0000313" key="15">
    <source>
        <dbReference type="EMBL" id="CAH9120491.1"/>
    </source>
</evidence>
<evidence type="ECO:0000256" key="5">
    <source>
        <dbReference type="ARBA" id="ARBA00022833"/>
    </source>
</evidence>
<feature type="binding site" evidence="11">
    <location>
        <position position="7"/>
    </location>
    <ligand>
        <name>Zn(2+)</name>
        <dbReference type="ChEBI" id="CHEBI:29105"/>
        <label>1</label>
    </ligand>
</feature>
<feature type="binding site" evidence="11">
    <location>
        <position position="103"/>
    </location>
    <ligand>
        <name>Zn(2+)</name>
        <dbReference type="ChEBI" id="CHEBI:29105"/>
        <label>2</label>
    </ligand>
</feature>
<accession>A0AAV0E9V8</accession>
<dbReference type="FunFam" id="2.20.25.10:FF:000004">
    <property type="entry name" value="DNA-directed RNA polymerase subunit"/>
    <property type="match status" value="1"/>
</dbReference>
<dbReference type="InterPro" id="IPR001222">
    <property type="entry name" value="Znf_TFIIS"/>
</dbReference>
<evidence type="ECO:0000256" key="2">
    <source>
        <dbReference type="ARBA" id="ARBA00022478"/>
    </source>
</evidence>
<comment type="subcellular location">
    <subcellularLocation>
        <location evidence="1">Nucleus</location>
        <location evidence="1">Nucleolus</location>
    </subcellularLocation>
</comment>
<feature type="domain" description="TFIIS-type" evidence="14">
    <location>
        <begin position="72"/>
        <end position="113"/>
    </location>
</feature>
<feature type="binding site" evidence="11">
    <location>
        <position position="32"/>
    </location>
    <ligand>
        <name>Zn(2+)</name>
        <dbReference type="ChEBI" id="CHEBI:29105"/>
        <label>1</label>
    </ligand>
</feature>
<dbReference type="SMART" id="SM00661">
    <property type="entry name" value="RPOL9"/>
    <property type="match status" value="1"/>
</dbReference>
<evidence type="ECO:0000256" key="10">
    <source>
        <dbReference type="PIRNR" id="PIRNR005586"/>
    </source>
</evidence>
<evidence type="ECO:0000256" key="8">
    <source>
        <dbReference type="ARBA" id="ARBA00055413"/>
    </source>
</evidence>
<comment type="subunit">
    <text evidence="9">Component of the RNA polymerase II, IV and V complexes. Interacts with NRPD1.</text>
</comment>
<dbReference type="GO" id="GO:0003676">
    <property type="term" value="F:nucleic acid binding"/>
    <property type="evidence" value="ECO:0007669"/>
    <property type="project" value="InterPro"/>
</dbReference>
<dbReference type="GO" id="GO:0006367">
    <property type="term" value="P:transcription initiation at RNA polymerase II promoter"/>
    <property type="evidence" value="ECO:0007669"/>
    <property type="project" value="TreeGrafter"/>
</dbReference>
<gene>
    <name evidence="15" type="ORF">CEPIT_LOCUS23060</name>
</gene>
<dbReference type="FunFam" id="2.20.25.10:FF:000008">
    <property type="entry name" value="DNA-directed RNA polymerase II subunit RPB9"/>
    <property type="match status" value="1"/>
</dbReference>